<evidence type="ECO:0000259" key="4">
    <source>
        <dbReference type="PROSITE" id="PS50949"/>
    </source>
</evidence>
<organism evidence="5 6">
    <name type="scientific">Desulfosporosinus nitroreducens</name>
    <dbReference type="NCBI Taxonomy" id="2018668"/>
    <lineage>
        <taxon>Bacteria</taxon>
        <taxon>Bacillati</taxon>
        <taxon>Bacillota</taxon>
        <taxon>Clostridia</taxon>
        <taxon>Eubacteriales</taxon>
        <taxon>Desulfitobacteriaceae</taxon>
        <taxon>Desulfosporosinus</taxon>
    </lineage>
</organism>
<evidence type="ECO:0000256" key="2">
    <source>
        <dbReference type="ARBA" id="ARBA00023125"/>
    </source>
</evidence>
<dbReference type="CDD" id="cd07377">
    <property type="entry name" value="WHTH_GntR"/>
    <property type="match status" value="1"/>
</dbReference>
<sequence>MPHIPKLDNEQLSSKAHKILLAMLREGAFDQSGKLPPEEILAQKLGISRSVVRDVLAAFESEGFITRRRGIGTIINKHVLKVTSRLDLEKEFLEEVADCGYTPSVGFVTPSVIKADEEAAERLEIPVGEELIVVERLILANGQPAIYCIDHLSSSLIIDNNYSLNDLKPPIFSFLEQYCHCSVQMDLTKIAPYLTDDHLAEILNISQGTPILYLDELGYDIHQKPVLWSKEYYAPGIFEFTVLRRKI</sequence>
<dbReference type="SMART" id="SM00866">
    <property type="entry name" value="UTRA"/>
    <property type="match status" value="1"/>
</dbReference>
<dbReference type="InterPro" id="IPR028978">
    <property type="entry name" value="Chorismate_lyase_/UTRA_dom_sf"/>
</dbReference>
<dbReference type="InterPro" id="IPR036388">
    <property type="entry name" value="WH-like_DNA-bd_sf"/>
</dbReference>
<evidence type="ECO:0000313" key="6">
    <source>
        <dbReference type="Proteomes" id="UP001176021"/>
    </source>
</evidence>
<dbReference type="InterPro" id="IPR036390">
    <property type="entry name" value="WH_DNA-bd_sf"/>
</dbReference>
<dbReference type="Proteomes" id="UP001176021">
    <property type="component" value="Unassembled WGS sequence"/>
</dbReference>
<keyword evidence="1" id="KW-0805">Transcription regulation</keyword>
<dbReference type="InterPro" id="IPR011663">
    <property type="entry name" value="UTRA"/>
</dbReference>
<protein>
    <submittedName>
        <fullName evidence="5">GntR family transcriptional regulator</fullName>
    </submittedName>
</protein>
<comment type="caution">
    <text evidence="5">The sequence shown here is derived from an EMBL/GenBank/DDBJ whole genome shotgun (WGS) entry which is preliminary data.</text>
</comment>
<dbReference type="SUPFAM" id="SSF64288">
    <property type="entry name" value="Chorismate lyase-like"/>
    <property type="match status" value="1"/>
</dbReference>
<accession>A0ABT8QW61</accession>
<dbReference type="Pfam" id="PF07702">
    <property type="entry name" value="UTRA"/>
    <property type="match status" value="1"/>
</dbReference>
<dbReference type="PANTHER" id="PTHR44846">
    <property type="entry name" value="MANNOSYL-D-GLYCERATE TRANSPORT/METABOLISM SYSTEM REPRESSOR MNGR-RELATED"/>
    <property type="match status" value="1"/>
</dbReference>
<dbReference type="Gene3D" id="1.10.10.10">
    <property type="entry name" value="Winged helix-like DNA-binding domain superfamily/Winged helix DNA-binding domain"/>
    <property type="match status" value="1"/>
</dbReference>
<evidence type="ECO:0000256" key="1">
    <source>
        <dbReference type="ARBA" id="ARBA00023015"/>
    </source>
</evidence>
<dbReference type="Gene3D" id="3.40.1410.10">
    <property type="entry name" value="Chorismate lyase-like"/>
    <property type="match status" value="1"/>
</dbReference>
<gene>
    <name evidence="5" type="ORF">M8H41_22480</name>
</gene>
<dbReference type="Pfam" id="PF00392">
    <property type="entry name" value="GntR"/>
    <property type="match status" value="1"/>
</dbReference>
<proteinExistence type="predicted"/>
<evidence type="ECO:0000313" key="5">
    <source>
        <dbReference type="EMBL" id="MDO0825581.1"/>
    </source>
</evidence>
<reference evidence="5" key="1">
    <citation type="submission" date="2022-05" db="EMBL/GenBank/DDBJ databases">
        <title>Expanded diversity of anoxic marine methylotrophy in a Black Sea sulfate reducing microorganism.</title>
        <authorList>
            <person name="Fischer P.Q."/>
            <person name="Stams A.J.M."/>
            <person name="Villanueva L."/>
            <person name="Sousa D.Z."/>
        </authorList>
    </citation>
    <scope>NUCLEOTIDE SEQUENCE</scope>
    <source>
        <strain evidence="5">P130</strain>
    </source>
</reference>
<dbReference type="RefSeq" id="WP_302050122.1">
    <property type="nucleotide sequence ID" value="NZ_JAMJEV010000028.1"/>
</dbReference>
<dbReference type="InterPro" id="IPR000524">
    <property type="entry name" value="Tscrpt_reg_HTH_GntR"/>
</dbReference>
<dbReference type="PROSITE" id="PS50949">
    <property type="entry name" value="HTH_GNTR"/>
    <property type="match status" value="1"/>
</dbReference>
<dbReference type="EMBL" id="JAMJEV010000028">
    <property type="protein sequence ID" value="MDO0825581.1"/>
    <property type="molecule type" value="Genomic_DNA"/>
</dbReference>
<dbReference type="InterPro" id="IPR050679">
    <property type="entry name" value="Bact_HTH_transcr_reg"/>
</dbReference>
<dbReference type="PRINTS" id="PR00035">
    <property type="entry name" value="HTHGNTR"/>
</dbReference>
<keyword evidence="2" id="KW-0238">DNA-binding</keyword>
<name>A0ABT8QW61_9FIRM</name>
<dbReference type="PANTHER" id="PTHR44846:SF17">
    <property type="entry name" value="GNTR-FAMILY TRANSCRIPTIONAL REGULATOR"/>
    <property type="match status" value="1"/>
</dbReference>
<dbReference type="SMART" id="SM00345">
    <property type="entry name" value="HTH_GNTR"/>
    <property type="match status" value="1"/>
</dbReference>
<keyword evidence="3" id="KW-0804">Transcription</keyword>
<evidence type="ECO:0000256" key="3">
    <source>
        <dbReference type="ARBA" id="ARBA00023163"/>
    </source>
</evidence>
<keyword evidence="6" id="KW-1185">Reference proteome</keyword>
<dbReference type="SUPFAM" id="SSF46785">
    <property type="entry name" value="Winged helix' DNA-binding domain"/>
    <property type="match status" value="1"/>
</dbReference>
<feature type="domain" description="HTH gntR-type" evidence="4">
    <location>
        <begin position="10"/>
        <end position="78"/>
    </location>
</feature>